<organism evidence="1 2">
    <name type="scientific">Clostridium vincentii</name>
    <dbReference type="NCBI Taxonomy" id="52704"/>
    <lineage>
        <taxon>Bacteria</taxon>
        <taxon>Bacillati</taxon>
        <taxon>Bacillota</taxon>
        <taxon>Clostridia</taxon>
        <taxon>Eubacteriales</taxon>
        <taxon>Clostridiaceae</taxon>
        <taxon>Clostridium</taxon>
    </lineage>
</organism>
<protein>
    <submittedName>
        <fullName evidence="1">Uncharacterized protein</fullName>
    </submittedName>
</protein>
<keyword evidence="2" id="KW-1185">Reference proteome</keyword>
<dbReference type="AlphaFoldDB" id="A0A2T0B5Y9"/>
<accession>A0A2T0B5Y9</accession>
<name>A0A2T0B5Y9_9CLOT</name>
<evidence type="ECO:0000313" key="1">
    <source>
        <dbReference type="EMBL" id="PRR79207.1"/>
    </source>
</evidence>
<dbReference type="RefSeq" id="WP_170065706.1">
    <property type="nucleotide sequence ID" value="NZ_PVXQ01000069.1"/>
</dbReference>
<proteinExistence type="predicted"/>
<comment type="caution">
    <text evidence="1">The sequence shown here is derived from an EMBL/GenBank/DDBJ whole genome shotgun (WGS) entry which is preliminary data.</text>
</comment>
<dbReference type="EMBL" id="PVXQ01000069">
    <property type="protein sequence ID" value="PRR79207.1"/>
    <property type="molecule type" value="Genomic_DNA"/>
</dbReference>
<gene>
    <name evidence="1" type="ORF">CLVI_33890</name>
</gene>
<sequence>MKERKELIEQNNYLSFDNINSKDIMTKGNCITGDTDHFVNYLREAFKK</sequence>
<reference evidence="1 2" key="1">
    <citation type="submission" date="2018-03" db="EMBL/GenBank/DDBJ databases">
        <title>Genome sequence of Clostridium vincentii DSM 10228.</title>
        <authorList>
            <person name="Poehlein A."/>
            <person name="Daniel R."/>
        </authorList>
    </citation>
    <scope>NUCLEOTIDE SEQUENCE [LARGE SCALE GENOMIC DNA]</scope>
    <source>
        <strain evidence="1 2">DSM 10228</strain>
    </source>
</reference>
<evidence type="ECO:0000313" key="2">
    <source>
        <dbReference type="Proteomes" id="UP000239471"/>
    </source>
</evidence>
<dbReference type="Proteomes" id="UP000239471">
    <property type="component" value="Unassembled WGS sequence"/>
</dbReference>